<name>A0AAD7CTV3_MYCRO</name>
<gene>
    <name evidence="2" type="ORF">B0H17DRAFT_1211638</name>
</gene>
<dbReference type="InterPro" id="IPR027417">
    <property type="entry name" value="P-loop_NTPase"/>
</dbReference>
<evidence type="ECO:0000259" key="1">
    <source>
        <dbReference type="Pfam" id="PF20703"/>
    </source>
</evidence>
<protein>
    <recommendedName>
        <fullName evidence="1">Novel STAND NTPase 1 domain-containing protein</fullName>
    </recommendedName>
</protein>
<dbReference type="Gene3D" id="1.25.40.10">
    <property type="entry name" value="Tetratricopeptide repeat domain"/>
    <property type="match status" value="1"/>
</dbReference>
<comment type="caution">
    <text evidence="2">The sequence shown here is derived from an EMBL/GenBank/DDBJ whole genome shotgun (WGS) entry which is preliminary data.</text>
</comment>
<dbReference type="Proteomes" id="UP001221757">
    <property type="component" value="Unassembled WGS sequence"/>
</dbReference>
<dbReference type="AlphaFoldDB" id="A0AAD7CTV3"/>
<dbReference type="InterPro" id="IPR011990">
    <property type="entry name" value="TPR-like_helical_dom_sf"/>
</dbReference>
<keyword evidence="3" id="KW-1185">Reference proteome</keyword>
<sequence>METLRRIYSVIKSQQVMGRIKQLFKQPEMTSRLESCQAELKQSLEKFQIQAGIHTTIETSRVQRDAKQQHEELIALIAAYPDLTNSERSSSGTRTTISHSGQSTLSLTILPARPQIFHGREPELRDVVDILTQDTPARIAILGPGGMGKTALATAVLHHPAVITKYTERHFISCHASATCADFISVVADHLGVEQGPHLARRVARFLEHALPTLLVLDNFETPWEANEKRPDVEEFLSAVTVAAHVALLITMRGAERPAKVKWTRPFLLPLRPLEDAAALKTLIDIAGNEHEESLVTQVLQLTGNLPLAVGIMASVVAHEGCEKTLSRWDTEKTRLLSDGYDKGSSLEISLTVSLTSSRMTPEALSLLSLLSILPDGLSQAEILQSRLPIPNVLACKSTLVQTSLAFVDNAKRLRVLVPIAEYIRGVHPPSSVSKAALRHHYHDIMDVWRSGHTVTTHDREIAARLSENFNNVHVVLSDALSAGCEDFRQTLLGALTLDQFAFSMNRAGQQLIDSFDPYLTEWGTDSLYGMYLTDLVRTSSAENHPEVRADITRGNSYFEHASPEKKVQWYIALGRYYSWQDLATADHWYRQAISVASASEPALMADALWPLAQVLNAIGQHTAGRNCAQEARKHAEGVGAMITESQAIKVEAQCCLSLGDFPCALRLLDRAQEMIVACGLQESFELRDIEILQAEVLLLKTEYTEARRLNVRIVETAKGRMMAVLAQVNIALIDIQTGGETGPIRTEIDRCQALFKGPLEFTLGLIVCDAALADLQIREGNMRGAKASLERSCVASRRTCAEIEMFCLERLADIQLRLDDIEPTMEWAVIFLASALVKKNRLAGMKALRCLGGIFSAQEEADTAFSLFEVACAGFVAMGVYRSHAECLLGMAEVHEKRGNFAMTICLLMEARPLYERCQQAREIERLEAKVRDMELALEQALAGCSAYPT</sequence>
<evidence type="ECO:0000313" key="2">
    <source>
        <dbReference type="EMBL" id="KAJ7663543.1"/>
    </source>
</evidence>
<dbReference type="PANTHER" id="PTHR47691">
    <property type="entry name" value="REGULATOR-RELATED"/>
    <property type="match status" value="1"/>
</dbReference>
<feature type="domain" description="Novel STAND NTPase 1" evidence="1">
    <location>
        <begin position="114"/>
        <end position="254"/>
    </location>
</feature>
<reference evidence="2" key="1">
    <citation type="submission" date="2023-03" db="EMBL/GenBank/DDBJ databases">
        <title>Massive genome expansion in bonnet fungi (Mycena s.s.) driven by repeated elements and novel gene families across ecological guilds.</title>
        <authorList>
            <consortium name="Lawrence Berkeley National Laboratory"/>
            <person name="Harder C.B."/>
            <person name="Miyauchi S."/>
            <person name="Viragh M."/>
            <person name="Kuo A."/>
            <person name="Thoen E."/>
            <person name="Andreopoulos B."/>
            <person name="Lu D."/>
            <person name="Skrede I."/>
            <person name="Drula E."/>
            <person name="Henrissat B."/>
            <person name="Morin E."/>
            <person name="Kohler A."/>
            <person name="Barry K."/>
            <person name="LaButti K."/>
            <person name="Morin E."/>
            <person name="Salamov A."/>
            <person name="Lipzen A."/>
            <person name="Mereny Z."/>
            <person name="Hegedus B."/>
            <person name="Baldrian P."/>
            <person name="Stursova M."/>
            <person name="Weitz H."/>
            <person name="Taylor A."/>
            <person name="Grigoriev I.V."/>
            <person name="Nagy L.G."/>
            <person name="Martin F."/>
            <person name="Kauserud H."/>
        </authorList>
    </citation>
    <scope>NUCLEOTIDE SEQUENCE</scope>
    <source>
        <strain evidence="2">CBHHK067</strain>
    </source>
</reference>
<organism evidence="2 3">
    <name type="scientific">Mycena rosella</name>
    <name type="common">Pink bonnet</name>
    <name type="synonym">Agaricus rosellus</name>
    <dbReference type="NCBI Taxonomy" id="1033263"/>
    <lineage>
        <taxon>Eukaryota</taxon>
        <taxon>Fungi</taxon>
        <taxon>Dikarya</taxon>
        <taxon>Basidiomycota</taxon>
        <taxon>Agaricomycotina</taxon>
        <taxon>Agaricomycetes</taxon>
        <taxon>Agaricomycetidae</taxon>
        <taxon>Agaricales</taxon>
        <taxon>Marasmiineae</taxon>
        <taxon>Mycenaceae</taxon>
        <taxon>Mycena</taxon>
    </lineage>
</organism>
<dbReference type="SUPFAM" id="SSF48452">
    <property type="entry name" value="TPR-like"/>
    <property type="match status" value="1"/>
</dbReference>
<dbReference type="Gene3D" id="3.40.50.300">
    <property type="entry name" value="P-loop containing nucleotide triphosphate hydrolases"/>
    <property type="match status" value="1"/>
</dbReference>
<dbReference type="Pfam" id="PF20703">
    <property type="entry name" value="nSTAND1"/>
    <property type="match status" value="1"/>
</dbReference>
<dbReference type="CDD" id="cd21037">
    <property type="entry name" value="MLKL_NTD"/>
    <property type="match status" value="1"/>
</dbReference>
<proteinExistence type="predicted"/>
<accession>A0AAD7CTV3</accession>
<dbReference type="EMBL" id="JARKIE010000232">
    <property type="protein sequence ID" value="KAJ7663543.1"/>
    <property type="molecule type" value="Genomic_DNA"/>
</dbReference>
<dbReference type="InterPro" id="IPR049052">
    <property type="entry name" value="nSTAND1"/>
</dbReference>
<dbReference type="PANTHER" id="PTHR47691:SF3">
    <property type="entry name" value="HTH-TYPE TRANSCRIPTIONAL REGULATOR RV0890C-RELATED"/>
    <property type="match status" value="1"/>
</dbReference>
<dbReference type="InterPro" id="IPR059179">
    <property type="entry name" value="MLKL-like_MCAfunc"/>
</dbReference>
<dbReference type="SUPFAM" id="SSF52540">
    <property type="entry name" value="P-loop containing nucleoside triphosphate hydrolases"/>
    <property type="match status" value="1"/>
</dbReference>
<evidence type="ECO:0000313" key="3">
    <source>
        <dbReference type="Proteomes" id="UP001221757"/>
    </source>
</evidence>